<reference evidence="3" key="3">
    <citation type="submission" date="2025-04" db="UniProtKB">
        <authorList>
            <consortium name="RefSeq"/>
        </authorList>
    </citation>
    <scope>IDENTIFICATION</scope>
    <source>
        <strain evidence="3">CBS 304.34</strain>
    </source>
</reference>
<evidence type="ECO:0000313" key="2">
    <source>
        <dbReference type="Proteomes" id="UP000504636"/>
    </source>
</evidence>
<evidence type="ECO:0000313" key="3">
    <source>
        <dbReference type="RefSeq" id="XP_033570634.1"/>
    </source>
</evidence>
<reference evidence="3" key="2">
    <citation type="submission" date="2020-04" db="EMBL/GenBank/DDBJ databases">
        <authorList>
            <consortium name="NCBI Genome Project"/>
        </authorList>
    </citation>
    <scope>NUCLEOTIDE SEQUENCE</scope>
    <source>
        <strain evidence="3">CBS 304.34</strain>
    </source>
</reference>
<reference evidence="1 3" key="1">
    <citation type="journal article" date="2020" name="Stud. Mycol.">
        <title>101 Dothideomycetes genomes: a test case for predicting lifestyles and emergence of pathogens.</title>
        <authorList>
            <person name="Haridas S."/>
            <person name="Albert R."/>
            <person name="Binder M."/>
            <person name="Bloem J."/>
            <person name="Labutti K."/>
            <person name="Salamov A."/>
            <person name="Andreopoulos B."/>
            <person name="Baker S."/>
            <person name="Barry K."/>
            <person name="Bills G."/>
            <person name="Bluhm B."/>
            <person name="Cannon C."/>
            <person name="Castanera R."/>
            <person name="Culley D."/>
            <person name="Daum C."/>
            <person name="Ezra D."/>
            <person name="Gonzalez J."/>
            <person name="Henrissat B."/>
            <person name="Kuo A."/>
            <person name="Liang C."/>
            <person name="Lipzen A."/>
            <person name="Lutzoni F."/>
            <person name="Magnuson J."/>
            <person name="Mondo S."/>
            <person name="Nolan M."/>
            <person name="Ohm R."/>
            <person name="Pangilinan J."/>
            <person name="Park H.-J."/>
            <person name="Ramirez L."/>
            <person name="Alfaro M."/>
            <person name="Sun H."/>
            <person name="Tritt A."/>
            <person name="Yoshinaga Y."/>
            <person name="Zwiers L.-H."/>
            <person name="Turgeon B."/>
            <person name="Goodwin S."/>
            <person name="Spatafora J."/>
            <person name="Crous P."/>
            <person name="Grigoriev I."/>
        </authorList>
    </citation>
    <scope>NUCLEOTIDE SEQUENCE</scope>
    <source>
        <strain evidence="1 3">CBS 304.34</strain>
    </source>
</reference>
<dbReference type="GeneID" id="54462087"/>
<dbReference type="AlphaFoldDB" id="A0A6A6Y4T5"/>
<sequence length="145" mass="16021">MTASPKEHTSEDESDDESLELLDYGANVRSELCVALDAINHAREFAVFGTAFDPVNPSLHVLGVGKIRLPLDDEDFRSQGISESVTGLKTILKNCENAWNTFSFQNPSWEAFRSAICTKVFRTMELRPGDCKATLLSCSTESSIE</sequence>
<name>A0A6A6Y4T5_9PEZI</name>
<dbReference type="Proteomes" id="UP000504636">
    <property type="component" value="Unplaced"/>
</dbReference>
<proteinExistence type="predicted"/>
<organism evidence="1">
    <name type="scientific">Mytilinidion resinicola</name>
    <dbReference type="NCBI Taxonomy" id="574789"/>
    <lineage>
        <taxon>Eukaryota</taxon>
        <taxon>Fungi</taxon>
        <taxon>Dikarya</taxon>
        <taxon>Ascomycota</taxon>
        <taxon>Pezizomycotina</taxon>
        <taxon>Dothideomycetes</taxon>
        <taxon>Pleosporomycetidae</taxon>
        <taxon>Mytilinidiales</taxon>
        <taxon>Mytilinidiaceae</taxon>
        <taxon>Mytilinidion</taxon>
    </lineage>
</organism>
<evidence type="ECO:0000313" key="1">
    <source>
        <dbReference type="EMBL" id="KAF2803670.1"/>
    </source>
</evidence>
<keyword evidence="2" id="KW-1185">Reference proteome</keyword>
<gene>
    <name evidence="1 3" type="ORF">BDZ99DRAFT_468198</name>
</gene>
<dbReference type="EMBL" id="MU003717">
    <property type="protein sequence ID" value="KAF2803670.1"/>
    <property type="molecule type" value="Genomic_DNA"/>
</dbReference>
<dbReference type="RefSeq" id="XP_033570634.1">
    <property type="nucleotide sequence ID" value="XM_033721194.1"/>
</dbReference>
<accession>A0A6A6Y4T5</accession>
<protein>
    <submittedName>
        <fullName evidence="1 3">Uncharacterized protein</fullName>
    </submittedName>
</protein>